<dbReference type="Gene3D" id="1.10.287.850">
    <property type="entry name" value="HP0062-like domain"/>
    <property type="match status" value="1"/>
</dbReference>
<protein>
    <submittedName>
        <fullName evidence="2">PE family protein</fullName>
    </submittedName>
</protein>
<dbReference type="SUPFAM" id="SSF140459">
    <property type="entry name" value="PE/PPE dimer-like"/>
    <property type="match status" value="1"/>
</dbReference>
<gene>
    <name evidence="2" type="ORF">I545_4031</name>
</gene>
<dbReference type="PATRIC" id="fig|1299326.3.peg.3871"/>
<proteinExistence type="predicted"/>
<dbReference type="InterPro" id="IPR038332">
    <property type="entry name" value="PPE_sf"/>
</dbReference>
<feature type="domain" description="PE" evidence="1">
    <location>
        <begin position="4"/>
        <end position="94"/>
    </location>
</feature>
<dbReference type="Proteomes" id="UP000020561">
    <property type="component" value="Unassembled WGS sequence"/>
</dbReference>
<sequence>MMTLRVVPEGLAAASAAVEALTARLAAAQAAAAPLITAVVPPAADPVSLQTAAGFSGQGVEHAAIVAEGIGELGRSGVGVGESGVSYAVGDAAAAASYLASGGLR</sequence>
<dbReference type="AlphaFoldDB" id="X7ZD11"/>
<dbReference type="InterPro" id="IPR000084">
    <property type="entry name" value="PE-PGRS_N"/>
</dbReference>
<evidence type="ECO:0000259" key="1">
    <source>
        <dbReference type="Pfam" id="PF00934"/>
    </source>
</evidence>
<dbReference type="Pfam" id="PF00934">
    <property type="entry name" value="PE"/>
    <property type="match status" value="1"/>
</dbReference>
<comment type="caution">
    <text evidence="2">The sequence shown here is derived from an EMBL/GenBank/DDBJ whole genome shotgun (WGS) entry which is preliminary data.</text>
</comment>
<name>X7ZD11_MYCKA</name>
<accession>X7ZD11</accession>
<reference evidence="2 3" key="1">
    <citation type="submission" date="2013-12" db="EMBL/GenBank/DDBJ databases">
        <authorList>
            <person name="Brown-Elliot B."/>
            <person name="Wallace R."/>
            <person name="Lenaerts A."/>
            <person name="Ordway D."/>
            <person name="DeGroote M.A."/>
            <person name="Parker T."/>
            <person name="Sizemore C."/>
            <person name="Tallon L.J."/>
            <person name="Sadzewicz L.K."/>
            <person name="Sengamalay N."/>
            <person name="Fraser C.M."/>
            <person name="Hine E."/>
            <person name="Shefchek K.A."/>
            <person name="Das S.P."/>
            <person name="Tettelin H."/>
        </authorList>
    </citation>
    <scope>NUCLEOTIDE SEQUENCE [LARGE SCALE GENOMIC DNA]</scope>
    <source>
        <strain evidence="2 3">662</strain>
    </source>
</reference>
<evidence type="ECO:0000313" key="2">
    <source>
        <dbReference type="EMBL" id="EUA16485.1"/>
    </source>
</evidence>
<dbReference type="EMBL" id="JAOA01000006">
    <property type="protein sequence ID" value="EUA16485.1"/>
    <property type="molecule type" value="Genomic_DNA"/>
</dbReference>
<evidence type="ECO:0000313" key="3">
    <source>
        <dbReference type="Proteomes" id="UP000020561"/>
    </source>
</evidence>
<organism evidence="2 3">
    <name type="scientific">Mycobacterium kansasii 662</name>
    <dbReference type="NCBI Taxonomy" id="1299326"/>
    <lineage>
        <taxon>Bacteria</taxon>
        <taxon>Bacillati</taxon>
        <taxon>Actinomycetota</taxon>
        <taxon>Actinomycetes</taxon>
        <taxon>Mycobacteriales</taxon>
        <taxon>Mycobacteriaceae</taxon>
        <taxon>Mycobacterium</taxon>
    </lineage>
</organism>